<dbReference type="PANTHER" id="PTHR40129:SF2">
    <property type="entry name" value="KETOPANTOATE REDUCTASE N-TERMINAL DOMAIN-CONTAINING PROTEIN"/>
    <property type="match status" value="1"/>
</dbReference>
<sequence>MEGVDLLILGAGWTATFLIPLLQSPSHSDRLTFAATTTNGRPVCGVDTIPFRFDPSLKDPSAIASLPRARYILITFPLTGEGQSKWLTETYEATHPRSQSQNKYRFIQFGSTGVWQTEGRRKRHLTASTPEEKQAEREAQAKAEAEAAALRKTKPFEFTTRHSPYLTSDPRAVAEDELRKSEVVDGMVLSLSGLWGGSRDPKNWVGRVAFSKEAMRHKTSLHMIHGLDIARAVVKILEACEDEEKGGNKKWEESGRGQRWMLTDGFVYDWWSLLMGWAADEKEEGEEEGEGEGKEVQPSEQAKWVMELMEEEGVQALPRSMELMGRAYDSREFWRTWGLVPVKARIGPMLLRSSASKMR</sequence>
<dbReference type="Gene3D" id="3.40.50.720">
    <property type="entry name" value="NAD(P)-binding Rossmann-like Domain"/>
    <property type="match status" value="1"/>
</dbReference>
<protein>
    <submittedName>
        <fullName evidence="2">Uncharacterized protein</fullName>
    </submittedName>
</protein>
<evidence type="ECO:0000256" key="1">
    <source>
        <dbReference type="SAM" id="MobiDB-lite"/>
    </source>
</evidence>
<dbReference type="Proteomes" id="UP001281003">
    <property type="component" value="Unassembled WGS sequence"/>
</dbReference>
<evidence type="ECO:0000313" key="2">
    <source>
        <dbReference type="EMBL" id="KAK3388592.1"/>
    </source>
</evidence>
<dbReference type="EMBL" id="JAUTDP010000015">
    <property type="protein sequence ID" value="KAK3388592.1"/>
    <property type="molecule type" value="Genomic_DNA"/>
</dbReference>
<evidence type="ECO:0000313" key="3">
    <source>
        <dbReference type="Proteomes" id="UP001281003"/>
    </source>
</evidence>
<name>A0AAE0NVP3_SORBR</name>
<organism evidence="2 3">
    <name type="scientific">Sordaria brevicollis</name>
    <dbReference type="NCBI Taxonomy" id="83679"/>
    <lineage>
        <taxon>Eukaryota</taxon>
        <taxon>Fungi</taxon>
        <taxon>Dikarya</taxon>
        <taxon>Ascomycota</taxon>
        <taxon>Pezizomycotina</taxon>
        <taxon>Sordariomycetes</taxon>
        <taxon>Sordariomycetidae</taxon>
        <taxon>Sordariales</taxon>
        <taxon>Sordariaceae</taxon>
        <taxon>Sordaria</taxon>
    </lineage>
</organism>
<dbReference type="AlphaFoldDB" id="A0AAE0NVP3"/>
<dbReference type="PANTHER" id="PTHR40129">
    <property type="entry name" value="KETOPANTOATE REDUCTASE N-TERMINAL DOMAIN-CONTAINING PROTEIN"/>
    <property type="match status" value="1"/>
</dbReference>
<gene>
    <name evidence="2" type="ORF">B0T20DRAFT_98534</name>
</gene>
<comment type="caution">
    <text evidence="2">The sequence shown here is derived from an EMBL/GenBank/DDBJ whole genome shotgun (WGS) entry which is preliminary data.</text>
</comment>
<proteinExistence type="predicted"/>
<reference evidence="2" key="1">
    <citation type="journal article" date="2023" name="Mol. Phylogenet. Evol.">
        <title>Genome-scale phylogeny and comparative genomics of the fungal order Sordariales.</title>
        <authorList>
            <person name="Hensen N."/>
            <person name="Bonometti L."/>
            <person name="Westerberg I."/>
            <person name="Brannstrom I.O."/>
            <person name="Guillou S."/>
            <person name="Cros-Aarteil S."/>
            <person name="Calhoun S."/>
            <person name="Haridas S."/>
            <person name="Kuo A."/>
            <person name="Mondo S."/>
            <person name="Pangilinan J."/>
            <person name="Riley R."/>
            <person name="LaButti K."/>
            <person name="Andreopoulos B."/>
            <person name="Lipzen A."/>
            <person name="Chen C."/>
            <person name="Yan M."/>
            <person name="Daum C."/>
            <person name="Ng V."/>
            <person name="Clum A."/>
            <person name="Steindorff A."/>
            <person name="Ohm R.A."/>
            <person name="Martin F."/>
            <person name="Silar P."/>
            <person name="Natvig D.O."/>
            <person name="Lalanne C."/>
            <person name="Gautier V."/>
            <person name="Ament-Velasquez S.L."/>
            <person name="Kruys A."/>
            <person name="Hutchinson M.I."/>
            <person name="Powell A.J."/>
            <person name="Barry K."/>
            <person name="Miller A.N."/>
            <person name="Grigoriev I.V."/>
            <person name="Debuchy R."/>
            <person name="Gladieux P."/>
            <person name="Hiltunen Thoren M."/>
            <person name="Johannesson H."/>
        </authorList>
    </citation>
    <scope>NUCLEOTIDE SEQUENCE</scope>
    <source>
        <strain evidence="2">FGSC 1904</strain>
    </source>
</reference>
<reference evidence="2" key="2">
    <citation type="submission" date="2023-07" db="EMBL/GenBank/DDBJ databases">
        <authorList>
            <consortium name="Lawrence Berkeley National Laboratory"/>
            <person name="Haridas S."/>
            <person name="Hensen N."/>
            <person name="Bonometti L."/>
            <person name="Westerberg I."/>
            <person name="Brannstrom I.O."/>
            <person name="Guillou S."/>
            <person name="Cros-Aarteil S."/>
            <person name="Calhoun S."/>
            <person name="Kuo A."/>
            <person name="Mondo S."/>
            <person name="Pangilinan J."/>
            <person name="Riley R."/>
            <person name="LaButti K."/>
            <person name="Andreopoulos B."/>
            <person name="Lipzen A."/>
            <person name="Chen C."/>
            <person name="Yanf M."/>
            <person name="Daum C."/>
            <person name="Ng V."/>
            <person name="Clum A."/>
            <person name="Steindorff A."/>
            <person name="Ohm R."/>
            <person name="Martin F."/>
            <person name="Silar P."/>
            <person name="Natvig D."/>
            <person name="Lalanne C."/>
            <person name="Gautier V."/>
            <person name="Ament-velasquez S.L."/>
            <person name="Kruys A."/>
            <person name="Hutchinson M.I."/>
            <person name="Powell A.J."/>
            <person name="Barry K."/>
            <person name="Miller A.N."/>
            <person name="Grigoriev I.V."/>
            <person name="Debuchy R."/>
            <person name="Gladieux P."/>
            <person name="Thoren M.H."/>
            <person name="Johannesson H."/>
        </authorList>
    </citation>
    <scope>NUCLEOTIDE SEQUENCE</scope>
    <source>
        <strain evidence="2">FGSC 1904</strain>
    </source>
</reference>
<feature type="region of interest" description="Disordered" evidence="1">
    <location>
        <begin position="118"/>
        <end position="137"/>
    </location>
</feature>
<keyword evidence="3" id="KW-1185">Reference proteome</keyword>
<accession>A0AAE0NVP3</accession>